<comment type="cofactor">
    <cofactor evidence="5">
        <name>FAD</name>
        <dbReference type="ChEBI" id="CHEBI:57692"/>
    </cofactor>
    <text evidence="5">Binds 1 FAD per subunit.</text>
</comment>
<feature type="compositionally biased region" description="Basic and acidic residues" evidence="6">
    <location>
        <begin position="653"/>
        <end position="675"/>
    </location>
</feature>
<dbReference type="SUPFAM" id="SSF48173">
    <property type="entry name" value="Cryptochrome/photolyase FAD-binding domain"/>
    <property type="match status" value="1"/>
</dbReference>
<gene>
    <name evidence="8" type="ORF">PVAG01_02224</name>
</gene>
<evidence type="ECO:0000259" key="7">
    <source>
        <dbReference type="PROSITE" id="PS51645"/>
    </source>
</evidence>
<feature type="region of interest" description="Disordered" evidence="6">
    <location>
        <begin position="565"/>
        <end position="675"/>
    </location>
</feature>
<dbReference type="PANTHER" id="PTHR11455:SF22">
    <property type="entry name" value="CRYPTOCHROME DASH"/>
    <property type="match status" value="1"/>
</dbReference>
<protein>
    <recommendedName>
        <fullName evidence="5">Cryptochrome DASH</fullName>
    </recommendedName>
</protein>
<evidence type="ECO:0000256" key="4">
    <source>
        <dbReference type="ARBA" id="ARBA00022991"/>
    </source>
</evidence>
<evidence type="ECO:0000313" key="9">
    <source>
        <dbReference type="Proteomes" id="UP001629113"/>
    </source>
</evidence>
<feature type="domain" description="Photolyase/cryptochrome alpha/beta" evidence="7">
    <location>
        <begin position="28"/>
        <end position="185"/>
    </location>
</feature>
<sequence>MLRQFTPLLKSVSRRSSFSTSATRMSPSTLVYLLRRDLRVADNPILHAIEDKQTSFSHVLPIYVFAAQQLEVSGFIPDGGKKSPYPEARSEVGGFWRCGPRRAQFLAEAVFDLKAQLEDTGSGLCIRVGMVGEVIKQLLENEDLHVSAVWMTEEEGVEEKREEKDVKRVCEQNGAQFKLWNDAKYLIDDKDVPFDKPSDLPDVFTTYRKMVEPLREAPRAVLPAPSKLPAFPTSIPAQHAPFKIPADYESVLKCLQSPLNEKEILRDPPAPVPSTESAHPFKGGETEAQKRLSHLLSSGAMTHYKETRNGLLGTDFSTKLSAWLALGSITARQVHSSMAAFEDGKAEEFRDAPGYGQGENDGTKAVRFELLWRDYMRLCTRKFGPRLFRIQGFNGGEAPSNRWLETSSPKTQKLIARFLNGTTGMGFIDASQRELYHTGYTSNRARQNVASFLSKMLNVDWRVGAEWYESMLVDYDLSSNWGNWQYVAGVGNDPRGAHGRVFNPVKQAFDYDLNADYVRAWLPELRELQNPGECFQAWTVPEPKRHELGLAGDMVEDPLKKIEFTVGRRGGKRGGGGGGPGLSHDNGRGGNANRGRYRGHSEKTGGEKGMGPGSKPGGYGGRGYGSTRGYHTNGNARGGNYGRGGGGGGGGGRGREGRMGMMEKDRLAGEENARA</sequence>
<dbReference type="InterPro" id="IPR014729">
    <property type="entry name" value="Rossmann-like_a/b/a_fold"/>
</dbReference>
<feature type="compositionally biased region" description="Gly residues" evidence="6">
    <location>
        <begin position="607"/>
        <end position="626"/>
    </location>
</feature>
<dbReference type="InterPro" id="IPR002081">
    <property type="entry name" value="Cryptochrome/DNA_photolyase_1"/>
</dbReference>
<dbReference type="PRINTS" id="PR00147">
    <property type="entry name" value="DNAPHOTLYASE"/>
</dbReference>
<dbReference type="InterPro" id="IPR006050">
    <property type="entry name" value="DNA_photolyase_N"/>
</dbReference>
<evidence type="ECO:0000256" key="2">
    <source>
        <dbReference type="ARBA" id="ARBA00022630"/>
    </source>
</evidence>
<keyword evidence="3 5" id="KW-0274">FAD</keyword>
<dbReference type="EMBL" id="JBFCZG010000002">
    <property type="protein sequence ID" value="KAL3425433.1"/>
    <property type="molecule type" value="Genomic_DNA"/>
</dbReference>
<comment type="caution">
    <text evidence="8">The sequence shown here is derived from an EMBL/GenBank/DDBJ whole genome shotgun (WGS) entry which is preliminary data.</text>
</comment>
<dbReference type="PANTHER" id="PTHR11455">
    <property type="entry name" value="CRYPTOCHROME"/>
    <property type="match status" value="1"/>
</dbReference>
<evidence type="ECO:0000256" key="3">
    <source>
        <dbReference type="ARBA" id="ARBA00022827"/>
    </source>
</evidence>
<evidence type="ECO:0000256" key="1">
    <source>
        <dbReference type="ARBA" id="ARBA00005862"/>
    </source>
</evidence>
<evidence type="ECO:0000313" key="8">
    <source>
        <dbReference type="EMBL" id="KAL3425433.1"/>
    </source>
</evidence>
<dbReference type="NCBIfam" id="TIGR02765">
    <property type="entry name" value="crypto_DASH"/>
    <property type="match status" value="1"/>
</dbReference>
<comment type="cofactor">
    <cofactor evidence="5">
        <name>(6R)-5,10-methylene-5,6,7,8-tetrahydrofolate</name>
        <dbReference type="ChEBI" id="CHEBI:15636"/>
    </cofactor>
    <text evidence="5">Binds 1 5,10-methenyltetrahydrofolate (MTHF) per subunit.</text>
</comment>
<accession>A0ABR4PPY8</accession>
<dbReference type="Proteomes" id="UP001629113">
    <property type="component" value="Unassembled WGS sequence"/>
</dbReference>
<dbReference type="Gene3D" id="1.25.40.80">
    <property type="match status" value="1"/>
</dbReference>
<proteinExistence type="inferred from homology"/>
<reference evidence="8 9" key="1">
    <citation type="submission" date="2024-06" db="EMBL/GenBank/DDBJ databases">
        <title>Complete genome of Phlyctema vagabunda strain 19-DSS-EL-015.</title>
        <authorList>
            <person name="Fiorenzani C."/>
        </authorList>
    </citation>
    <scope>NUCLEOTIDE SEQUENCE [LARGE SCALE GENOMIC DNA]</scope>
    <source>
        <strain evidence="8 9">19-DSS-EL-015</strain>
    </source>
</reference>
<dbReference type="InterPro" id="IPR036134">
    <property type="entry name" value="Crypto/Photolyase_FAD-like_sf"/>
</dbReference>
<dbReference type="PROSITE" id="PS51645">
    <property type="entry name" value="PHR_CRY_ALPHA_BETA"/>
    <property type="match status" value="1"/>
</dbReference>
<dbReference type="Gene3D" id="3.40.50.620">
    <property type="entry name" value="HUPs"/>
    <property type="match status" value="1"/>
</dbReference>
<organism evidence="8 9">
    <name type="scientific">Phlyctema vagabunda</name>
    <dbReference type="NCBI Taxonomy" id="108571"/>
    <lineage>
        <taxon>Eukaryota</taxon>
        <taxon>Fungi</taxon>
        <taxon>Dikarya</taxon>
        <taxon>Ascomycota</taxon>
        <taxon>Pezizomycotina</taxon>
        <taxon>Leotiomycetes</taxon>
        <taxon>Helotiales</taxon>
        <taxon>Dermateaceae</taxon>
        <taxon>Phlyctema</taxon>
    </lineage>
</organism>
<feature type="compositionally biased region" description="Gly residues" evidence="6">
    <location>
        <begin position="636"/>
        <end position="652"/>
    </location>
</feature>
<comment type="similarity">
    <text evidence="1 5">Belongs to the DNA photolyase class-1 family.</text>
</comment>
<dbReference type="Gene3D" id="1.10.579.10">
    <property type="entry name" value="DNA Cyclobutane Dipyrimidine Photolyase, subunit A, domain 3"/>
    <property type="match status" value="1"/>
</dbReference>
<comment type="function">
    <text evidence="5">May have a photoreceptor function.</text>
</comment>
<name>A0ABR4PPY8_9HELO</name>
<dbReference type="Pfam" id="PF03441">
    <property type="entry name" value="FAD_binding_7"/>
    <property type="match status" value="1"/>
</dbReference>
<keyword evidence="2 5" id="KW-0285">Flavoprotein</keyword>
<dbReference type="Pfam" id="PF00875">
    <property type="entry name" value="DNA_photolyase"/>
    <property type="match status" value="1"/>
</dbReference>
<dbReference type="InterPro" id="IPR014133">
    <property type="entry name" value="Cry_DASH"/>
</dbReference>
<evidence type="ECO:0000256" key="6">
    <source>
        <dbReference type="SAM" id="MobiDB-lite"/>
    </source>
</evidence>
<keyword evidence="4 5" id="KW-0157">Chromophore</keyword>
<dbReference type="InterPro" id="IPR005101">
    <property type="entry name" value="Cryptochr/Photolyase_FAD-bd"/>
</dbReference>
<dbReference type="SUPFAM" id="SSF52425">
    <property type="entry name" value="Cryptochrome/photolyase, N-terminal domain"/>
    <property type="match status" value="1"/>
</dbReference>
<evidence type="ECO:0000256" key="5">
    <source>
        <dbReference type="RuleBase" id="RU367151"/>
    </source>
</evidence>
<keyword evidence="9" id="KW-1185">Reference proteome</keyword>
<dbReference type="InterPro" id="IPR036155">
    <property type="entry name" value="Crypto/Photolyase_N_sf"/>
</dbReference>